<comment type="caution">
    <text evidence="2">The sequence shown here is derived from an EMBL/GenBank/DDBJ whole genome shotgun (WGS) entry which is preliminary data.</text>
</comment>
<keyword evidence="3" id="KW-1185">Reference proteome</keyword>
<reference evidence="2 3" key="1">
    <citation type="submission" date="2023-09" db="EMBL/GenBank/DDBJ databases">
        <title>Xinfangfangia sedmenti sp. nov., isolated the sedment.</title>
        <authorList>
            <person name="Xu L."/>
        </authorList>
    </citation>
    <scope>NUCLEOTIDE SEQUENCE [LARGE SCALE GENOMIC DNA]</scope>
    <source>
        <strain evidence="2 3">LG-4</strain>
    </source>
</reference>
<accession>A0ABU1F474</accession>
<protein>
    <submittedName>
        <fullName evidence="2">Uncharacterized protein</fullName>
    </submittedName>
</protein>
<name>A0ABU1F474_9RHOB</name>
<gene>
    <name evidence="2" type="ORF">RGD00_03525</name>
</gene>
<feature type="compositionally biased region" description="Low complexity" evidence="1">
    <location>
        <begin position="72"/>
        <end position="81"/>
    </location>
</feature>
<proteinExistence type="predicted"/>
<dbReference type="RefSeq" id="WP_310455913.1">
    <property type="nucleotide sequence ID" value="NZ_JAVKPH010000003.1"/>
</dbReference>
<dbReference type="Proteomes" id="UP001247754">
    <property type="component" value="Unassembled WGS sequence"/>
</dbReference>
<evidence type="ECO:0000313" key="2">
    <source>
        <dbReference type="EMBL" id="MDR5651661.1"/>
    </source>
</evidence>
<sequence>MPVPYPAIDIMRRSMQMSFAAFEAQMTLACAMMRLARQMNPAFALATGGMVLAEKTAEPAATRAEPAPPAAPRNLARAASH</sequence>
<evidence type="ECO:0000313" key="3">
    <source>
        <dbReference type="Proteomes" id="UP001247754"/>
    </source>
</evidence>
<organism evidence="2 3">
    <name type="scientific">Ruixingdingia sedimenti</name>
    <dbReference type="NCBI Taxonomy" id="3073604"/>
    <lineage>
        <taxon>Bacteria</taxon>
        <taxon>Pseudomonadati</taxon>
        <taxon>Pseudomonadota</taxon>
        <taxon>Alphaproteobacteria</taxon>
        <taxon>Rhodobacterales</taxon>
        <taxon>Paracoccaceae</taxon>
        <taxon>Ruixingdingia</taxon>
    </lineage>
</organism>
<evidence type="ECO:0000256" key="1">
    <source>
        <dbReference type="SAM" id="MobiDB-lite"/>
    </source>
</evidence>
<feature type="region of interest" description="Disordered" evidence="1">
    <location>
        <begin position="57"/>
        <end position="81"/>
    </location>
</feature>
<dbReference type="EMBL" id="JAVKPH010000003">
    <property type="protein sequence ID" value="MDR5651661.1"/>
    <property type="molecule type" value="Genomic_DNA"/>
</dbReference>